<proteinExistence type="predicted"/>
<evidence type="ECO:0000313" key="2">
    <source>
        <dbReference type="EMBL" id="MCY9183617.1"/>
    </source>
</evidence>
<name>A0A9Q4EG26_9BACI</name>
<sequence>MNFYINQTIQINYLRLESISNSSILQIGSAGSIKSLSNLYNTGSYVEPAPEVSASGEQVESEGPDTGSLVPLQPPGR</sequence>
<dbReference type="Proteomes" id="UP001073053">
    <property type="component" value="Unassembled WGS sequence"/>
</dbReference>
<dbReference type="Pfam" id="PF10803">
    <property type="entry name" value="GerPB"/>
    <property type="match status" value="1"/>
</dbReference>
<dbReference type="KEGG" id="bht:DIC78_04250"/>
<accession>A0A9Q4EG26</accession>
<evidence type="ECO:0000313" key="3">
    <source>
        <dbReference type="Proteomes" id="UP001073053"/>
    </source>
</evidence>
<protein>
    <submittedName>
        <fullName evidence="2">Spore germination protein GerPB</fullName>
    </submittedName>
</protein>
<gene>
    <name evidence="2" type="ORF">MOF03_02940</name>
</gene>
<dbReference type="RefSeq" id="WP_024120846.1">
    <property type="nucleotide sequence ID" value="NZ_ASJT01000030.1"/>
</dbReference>
<feature type="region of interest" description="Disordered" evidence="1">
    <location>
        <begin position="48"/>
        <end position="77"/>
    </location>
</feature>
<reference evidence="2" key="1">
    <citation type="submission" date="2022-02" db="EMBL/GenBank/DDBJ databases">
        <title>Crop Bioprotection Bacillus Genome Sequencing.</title>
        <authorList>
            <person name="Dunlap C."/>
        </authorList>
    </citation>
    <scope>NUCLEOTIDE SEQUENCE</scope>
    <source>
        <strain evidence="2">EC49O2N-C10</strain>
    </source>
</reference>
<dbReference type="EMBL" id="JALAWA010000002">
    <property type="protein sequence ID" value="MCY9183617.1"/>
    <property type="molecule type" value="Genomic_DNA"/>
</dbReference>
<evidence type="ECO:0000256" key="1">
    <source>
        <dbReference type="SAM" id="MobiDB-lite"/>
    </source>
</evidence>
<comment type="caution">
    <text evidence="2">The sequence shown here is derived from an EMBL/GenBank/DDBJ whole genome shotgun (WGS) entry which is preliminary data.</text>
</comment>
<dbReference type="GeneID" id="50134110"/>
<dbReference type="InterPro" id="IPR024255">
    <property type="entry name" value="GerPB"/>
</dbReference>
<organism evidence="2 3">
    <name type="scientific">Bacillus halotolerans</name>
    <dbReference type="NCBI Taxonomy" id="260554"/>
    <lineage>
        <taxon>Bacteria</taxon>
        <taxon>Bacillati</taxon>
        <taxon>Bacillota</taxon>
        <taxon>Bacilli</taxon>
        <taxon>Bacillales</taxon>
        <taxon>Bacillaceae</taxon>
        <taxon>Bacillus</taxon>
    </lineage>
</organism>
<dbReference type="AlphaFoldDB" id="A0A9Q4EG26"/>